<feature type="region of interest" description="Disordered" evidence="1">
    <location>
        <begin position="267"/>
        <end position="301"/>
    </location>
</feature>
<feature type="compositionally biased region" description="Polar residues" evidence="1">
    <location>
        <begin position="1"/>
        <end position="15"/>
    </location>
</feature>
<reference evidence="2 3" key="1">
    <citation type="submission" date="2020-04" db="EMBL/GenBank/DDBJ databases">
        <title>Perkinsus olseni comparative genomics.</title>
        <authorList>
            <person name="Bogema D.R."/>
        </authorList>
    </citation>
    <scope>NUCLEOTIDE SEQUENCE [LARGE SCALE GENOMIC DNA]</scope>
    <source>
        <strain evidence="2">ATCC PRA-179</strain>
    </source>
</reference>
<dbReference type="EMBL" id="JABAHT010000005">
    <property type="protein sequence ID" value="KAF4670867.1"/>
    <property type="molecule type" value="Genomic_DNA"/>
</dbReference>
<protein>
    <submittedName>
        <fullName evidence="2">Uncharacterized protein</fullName>
    </submittedName>
</protein>
<accession>A0A7J6MHG2</accession>
<sequence>MPCKTSNGGSPTQTAGPVGAEASRKATETDDDIGFSCTALDGLNENDFPDDALALLTSRGRLRVADRGLNASEILKSPRFIEACYRLGLRPSEVDLWHTQNYTKIPRPRFPTYATLDEADLPLDWRISCLAEALREYDTIMAKSSYVTQSFDEWMYGRPASTMGSSERGRSLSCGTLRSVTSPEEFAASAMTRMQSHLARLEKQQAAFMENEARSGTVRFSSYYDDHSGERARSRSAQTRKERDDLINQRMMALLDKERRQQLYRQRMERQAETTKRMRNSKRGDRFRRNKELQEHNRDELLRTRRDRERRLAEALAARAESRRAKRAALLGAERRRQARRREKAQEDERRKMALTEELQAKDTRSRDQLHRNKMEFDAFVKEAQRKRAISEHLVERRRRREKYLQNADADRQVLEAACDVEMKRMTLAMRRQRAEYDRRKFQKNHAISKKKGRPKSASVASLLPFANPHPVLPRSPQWSIATRLACPAGLQDSSVGPGSYDIPSTVGADHIGPRWMPESVDRLELAERPVRYESPLPSSPPRSPSMRPLRRPPRGVENPGPGHRHEPVGVNRLPRPRDPRAIAEHFRLLIESGRQHLSLVSQSRVTAAAVANDAGRRSRGTSPPHPRPLSSRRRSVSSFCSSSSSGLDAEMERAAAELAEREGEDNAEKSFRDVASPGKTLNDVDNNSANPAELGEGGNNTQLGSDSTAQPENAGPGSSPECAPPVIPVDEGEREPLEQLAADGYEPDFVEE</sequence>
<feature type="compositionally biased region" description="Basic residues" evidence="1">
    <location>
        <begin position="441"/>
        <end position="455"/>
    </location>
</feature>
<feature type="compositionally biased region" description="Basic and acidic residues" evidence="1">
    <location>
        <begin position="290"/>
        <end position="301"/>
    </location>
</feature>
<dbReference type="AlphaFoldDB" id="A0A7J6MHG2"/>
<gene>
    <name evidence="2" type="ORF">FOZ61_007878</name>
</gene>
<feature type="compositionally biased region" description="Basic and acidic residues" evidence="1">
    <location>
        <begin position="267"/>
        <end position="276"/>
    </location>
</feature>
<feature type="compositionally biased region" description="Basic and acidic residues" evidence="1">
    <location>
        <begin position="224"/>
        <end position="242"/>
    </location>
</feature>
<proteinExistence type="predicted"/>
<dbReference type="Proteomes" id="UP000570595">
    <property type="component" value="Unassembled WGS sequence"/>
</dbReference>
<feature type="region of interest" description="Disordered" evidence="1">
    <location>
        <begin position="437"/>
        <end position="457"/>
    </location>
</feature>
<feature type="region of interest" description="Disordered" evidence="1">
    <location>
        <begin position="532"/>
        <end position="578"/>
    </location>
</feature>
<evidence type="ECO:0000313" key="2">
    <source>
        <dbReference type="EMBL" id="KAF4670867.1"/>
    </source>
</evidence>
<name>A0A7J6MHG2_PEROL</name>
<evidence type="ECO:0000313" key="3">
    <source>
        <dbReference type="Proteomes" id="UP000570595"/>
    </source>
</evidence>
<organism evidence="2 3">
    <name type="scientific">Perkinsus olseni</name>
    <name type="common">Perkinsus atlanticus</name>
    <dbReference type="NCBI Taxonomy" id="32597"/>
    <lineage>
        <taxon>Eukaryota</taxon>
        <taxon>Sar</taxon>
        <taxon>Alveolata</taxon>
        <taxon>Perkinsozoa</taxon>
        <taxon>Perkinsea</taxon>
        <taxon>Perkinsida</taxon>
        <taxon>Perkinsidae</taxon>
        <taxon>Perkinsus</taxon>
    </lineage>
</organism>
<feature type="compositionally biased region" description="Polar residues" evidence="1">
    <location>
        <begin position="700"/>
        <end position="712"/>
    </location>
</feature>
<dbReference type="OrthoDB" id="446461at2759"/>
<feature type="compositionally biased region" description="Basic residues" evidence="1">
    <location>
        <begin position="277"/>
        <end position="289"/>
    </location>
</feature>
<evidence type="ECO:0000256" key="1">
    <source>
        <dbReference type="SAM" id="MobiDB-lite"/>
    </source>
</evidence>
<feature type="region of interest" description="Disordered" evidence="1">
    <location>
        <begin position="220"/>
        <end position="242"/>
    </location>
</feature>
<feature type="region of interest" description="Disordered" evidence="1">
    <location>
        <begin position="1"/>
        <end position="29"/>
    </location>
</feature>
<feature type="compositionally biased region" description="Basic and acidic residues" evidence="1">
    <location>
        <begin position="651"/>
        <end position="673"/>
    </location>
</feature>
<feature type="compositionally biased region" description="Low complexity" evidence="1">
    <location>
        <begin position="637"/>
        <end position="646"/>
    </location>
</feature>
<feature type="region of interest" description="Disordered" evidence="1">
    <location>
        <begin position="611"/>
        <end position="753"/>
    </location>
</feature>
<feature type="compositionally biased region" description="Basic and acidic residues" evidence="1">
    <location>
        <begin position="344"/>
        <end position="356"/>
    </location>
</feature>
<feature type="region of interest" description="Disordered" evidence="1">
    <location>
        <begin position="319"/>
        <end position="356"/>
    </location>
</feature>
<comment type="caution">
    <text evidence="2">The sequence shown here is derived from an EMBL/GenBank/DDBJ whole genome shotgun (WGS) entry which is preliminary data.</text>
</comment>